<dbReference type="Proteomes" id="UP001148838">
    <property type="component" value="Unassembled WGS sequence"/>
</dbReference>
<protein>
    <submittedName>
        <fullName evidence="1">Uncharacterized protein</fullName>
    </submittedName>
</protein>
<dbReference type="EMBL" id="JAJSOF020000013">
    <property type="protein sequence ID" value="KAJ4443113.1"/>
    <property type="molecule type" value="Genomic_DNA"/>
</dbReference>
<evidence type="ECO:0000313" key="1">
    <source>
        <dbReference type="EMBL" id="KAJ4443113.1"/>
    </source>
</evidence>
<accession>A0ABQ8T9D0</accession>
<evidence type="ECO:0000313" key="2">
    <source>
        <dbReference type="Proteomes" id="UP001148838"/>
    </source>
</evidence>
<keyword evidence="2" id="KW-1185">Reference proteome</keyword>
<gene>
    <name evidence="1" type="ORF">ANN_04763</name>
</gene>
<proteinExistence type="predicted"/>
<sequence length="146" mass="16573">MAGLCEDGNEPSGSVKAISNTTYKKEYPTLGSRTSMCESKRATTPDSQQMGNTFNIVFEKVIRLITHLPRVASRRKFHDELELPTIDEFIARLARNLYAEARANPNNVISGLGQYDPRLRRRHQTGPLAILLRQEDREAGVTPRFW</sequence>
<comment type="caution">
    <text evidence="1">The sequence shown here is derived from an EMBL/GenBank/DDBJ whole genome shotgun (WGS) entry which is preliminary data.</text>
</comment>
<organism evidence="1 2">
    <name type="scientific">Periplaneta americana</name>
    <name type="common">American cockroach</name>
    <name type="synonym">Blatta americana</name>
    <dbReference type="NCBI Taxonomy" id="6978"/>
    <lineage>
        <taxon>Eukaryota</taxon>
        <taxon>Metazoa</taxon>
        <taxon>Ecdysozoa</taxon>
        <taxon>Arthropoda</taxon>
        <taxon>Hexapoda</taxon>
        <taxon>Insecta</taxon>
        <taxon>Pterygota</taxon>
        <taxon>Neoptera</taxon>
        <taxon>Polyneoptera</taxon>
        <taxon>Dictyoptera</taxon>
        <taxon>Blattodea</taxon>
        <taxon>Blattoidea</taxon>
        <taxon>Blattidae</taxon>
        <taxon>Blattinae</taxon>
        <taxon>Periplaneta</taxon>
    </lineage>
</organism>
<reference evidence="1 2" key="1">
    <citation type="journal article" date="2022" name="Allergy">
        <title>Genome assembly and annotation of Periplaneta americana reveal a comprehensive cockroach allergen profile.</title>
        <authorList>
            <person name="Wang L."/>
            <person name="Xiong Q."/>
            <person name="Saelim N."/>
            <person name="Wang L."/>
            <person name="Nong W."/>
            <person name="Wan A.T."/>
            <person name="Shi M."/>
            <person name="Liu X."/>
            <person name="Cao Q."/>
            <person name="Hui J.H.L."/>
            <person name="Sookrung N."/>
            <person name="Leung T.F."/>
            <person name="Tungtrongchitr A."/>
            <person name="Tsui S.K.W."/>
        </authorList>
    </citation>
    <scope>NUCLEOTIDE SEQUENCE [LARGE SCALE GENOMIC DNA]</scope>
    <source>
        <strain evidence="1">PWHHKU_190912</strain>
    </source>
</reference>
<name>A0ABQ8T9D0_PERAM</name>